<keyword evidence="1" id="KW-0805">Transcription regulation</keyword>
<keyword evidence="6" id="KW-1185">Reference proteome</keyword>
<organism evidence="5 6">
    <name type="scientific">Actinomadura harenae</name>
    <dbReference type="NCBI Taxonomy" id="2483351"/>
    <lineage>
        <taxon>Bacteria</taxon>
        <taxon>Bacillati</taxon>
        <taxon>Actinomycetota</taxon>
        <taxon>Actinomycetes</taxon>
        <taxon>Streptosporangiales</taxon>
        <taxon>Thermomonosporaceae</taxon>
        <taxon>Actinomadura</taxon>
    </lineage>
</organism>
<evidence type="ECO:0000313" key="5">
    <source>
        <dbReference type="EMBL" id="RMI37596.1"/>
    </source>
</evidence>
<dbReference type="SUPFAM" id="SSF46785">
    <property type="entry name" value="Winged helix' DNA-binding domain"/>
    <property type="match status" value="1"/>
</dbReference>
<keyword evidence="2" id="KW-0238">DNA-binding</keyword>
<dbReference type="PANTHER" id="PTHR34580:SF3">
    <property type="entry name" value="PROTEIN PAFB"/>
    <property type="match status" value="1"/>
</dbReference>
<dbReference type="InterPro" id="IPR036390">
    <property type="entry name" value="WH_DNA-bd_sf"/>
</dbReference>
<dbReference type="Pfam" id="PF08279">
    <property type="entry name" value="HTH_11"/>
    <property type="match status" value="1"/>
</dbReference>
<dbReference type="EMBL" id="RFFG01000103">
    <property type="protein sequence ID" value="RMI37596.1"/>
    <property type="molecule type" value="Genomic_DNA"/>
</dbReference>
<dbReference type="GO" id="GO:0003677">
    <property type="term" value="F:DNA binding"/>
    <property type="evidence" value="ECO:0007669"/>
    <property type="project" value="UniProtKB-KW"/>
</dbReference>
<evidence type="ECO:0000259" key="4">
    <source>
        <dbReference type="PROSITE" id="PS51000"/>
    </source>
</evidence>
<evidence type="ECO:0000256" key="2">
    <source>
        <dbReference type="ARBA" id="ARBA00023125"/>
    </source>
</evidence>
<name>A0A3M2LKE9_9ACTN</name>
<dbReference type="Gene3D" id="1.10.10.10">
    <property type="entry name" value="Winged helix-like DNA-binding domain superfamily/Winged helix DNA-binding domain"/>
    <property type="match status" value="1"/>
</dbReference>
<sequence>MADTSARILRLLSLLEARAEWPGAELAARLGVSPRTLRRDVDTLRDLGYPVEAVLGPGGGYRLGVGGKLPPLVLDDDQAVAIALALQTAPATVAGIDDAVTRALTTLRQVMPARLRAASEAFELTALRNYWEFADSPVGVATLQAVGSAIRTRRTLRFDHRTPGGTVPAPGEPGFAPPREVEPHHLVVWAGRWYLVARDRRTRDWGTYRVDRIVPRGPSGMPFTPVPLTDDDLTRLVVQNPDRGDTAGPWECRGSATVDLPAGLVARWAPGGSVVEHVDEGRCRLTIVGWSWVGVAGLFATFDADLHDVEPAGLRDAFAKLADRFHRA</sequence>
<dbReference type="InterPro" id="IPR013196">
    <property type="entry name" value="HTH_11"/>
</dbReference>
<dbReference type="InterPro" id="IPR036388">
    <property type="entry name" value="WH-like_DNA-bd_sf"/>
</dbReference>
<dbReference type="PANTHER" id="PTHR34580">
    <property type="match status" value="1"/>
</dbReference>
<feature type="domain" description="HTH deoR-type" evidence="4">
    <location>
        <begin position="4"/>
        <end position="63"/>
    </location>
</feature>
<dbReference type="RefSeq" id="WP_122198836.1">
    <property type="nucleotide sequence ID" value="NZ_JBHSKC010000001.1"/>
</dbReference>
<gene>
    <name evidence="5" type="ORF">EBO15_35415</name>
</gene>
<dbReference type="InterPro" id="IPR051534">
    <property type="entry name" value="CBASS_pafABC_assoc_protein"/>
</dbReference>
<dbReference type="InterPro" id="IPR018356">
    <property type="entry name" value="Tscrpt_reg_HTH_DeoR_CS"/>
</dbReference>
<evidence type="ECO:0000256" key="1">
    <source>
        <dbReference type="ARBA" id="ARBA00023015"/>
    </source>
</evidence>
<proteinExistence type="predicted"/>
<dbReference type="PROSITE" id="PS51000">
    <property type="entry name" value="HTH_DEOR_2"/>
    <property type="match status" value="1"/>
</dbReference>
<comment type="caution">
    <text evidence="5">The sequence shown here is derived from an EMBL/GenBank/DDBJ whole genome shotgun (WGS) entry which is preliminary data.</text>
</comment>
<keyword evidence="3" id="KW-0804">Transcription</keyword>
<dbReference type="InterPro" id="IPR026881">
    <property type="entry name" value="WYL_dom"/>
</dbReference>
<accession>A0A3M2LKE9</accession>
<dbReference type="AlphaFoldDB" id="A0A3M2LKE9"/>
<reference evidence="5 6" key="1">
    <citation type="submission" date="2018-10" db="EMBL/GenBank/DDBJ databases">
        <title>Isolation from soil.</title>
        <authorList>
            <person name="Hu J."/>
        </authorList>
    </citation>
    <scope>NUCLEOTIDE SEQUENCE [LARGE SCALE GENOMIC DNA]</scope>
    <source>
        <strain evidence="5 6">NEAU-Ht49</strain>
    </source>
</reference>
<dbReference type="GO" id="GO:0003700">
    <property type="term" value="F:DNA-binding transcription factor activity"/>
    <property type="evidence" value="ECO:0007669"/>
    <property type="project" value="InterPro"/>
</dbReference>
<dbReference type="InterPro" id="IPR001034">
    <property type="entry name" value="DeoR_HTH"/>
</dbReference>
<dbReference type="PROSITE" id="PS00894">
    <property type="entry name" value="HTH_DEOR_1"/>
    <property type="match status" value="1"/>
</dbReference>
<dbReference type="PROSITE" id="PS52050">
    <property type="entry name" value="WYL"/>
    <property type="match status" value="1"/>
</dbReference>
<dbReference type="OrthoDB" id="8555652at2"/>
<evidence type="ECO:0000313" key="6">
    <source>
        <dbReference type="Proteomes" id="UP000282674"/>
    </source>
</evidence>
<protein>
    <submittedName>
        <fullName evidence="5">WYL domain-containing protein</fullName>
    </submittedName>
</protein>
<dbReference type="Pfam" id="PF13280">
    <property type="entry name" value="WYL"/>
    <property type="match status" value="1"/>
</dbReference>
<evidence type="ECO:0000256" key="3">
    <source>
        <dbReference type="ARBA" id="ARBA00023163"/>
    </source>
</evidence>
<dbReference type="Proteomes" id="UP000282674">
    <property type="component" value="Unassembled WGS sequence"/>
</dbReference>